<reference evidence="3" key="1">
    <citation type="submission" date="2025-08" db="UniProtKB">
        <authorList>
            <consortium name="RefSeq"/>
        </authorList>
    </citation>
    <scope>IDENTIFICATION</scope>
</reference>
<name>A0AAJ6QY69_9ACAR</name>
<dbReference type="InterPro" id="IPR001865">
    <property type="entry name" value="Ribosomal_uS2"/>
</dbReference>
<evidence type="ECO:0000313" key="2">
    <source>
        <dbReference type="Proteomes" id="UP000694867"/>
    </source>
</evidence>
<dbReference type="PANTHER" id="PTHR12534:SF0">
    <property type="entry name" value="SMALL RIBOSOMAL SUBUNIT PROTEIN US2M"/>
    <property type="match status" value="1"/>
</dbReference>
<proteinExistence type="inferred from homology"/>
<dbReference type="CTD" id="51116"/>
<accession>A0AAJ6QY69</accession>
<dbReference type="InterPro" id="IPR023591">
    <property type="entry name" value="Ribosomal_uS2_flav_dom_sf"/>
</dbReference>
<protein>
    <submittedName>
        <fullName evidence="3">28S ribosomal protein S2, mitochondrial</fullName>
    </submittedName>
</protein>
<dbReference type="PRINTS" id="PR00395">
    <property type="entry name" value="RIBOSOMALS2"/>
</dbReference>
<keyword evidence="3" id="KW-0687">Ribonucleoprotein</keyword>
<dbReference type="GeneID" id="100897940"/>
<dbReference type="PANTHER" id="PTHR12534">
    <property type="entry name" value="30S RIBOSOMAL PROTEIN S2 PROKARYOTIC AND ORGANELLAR"/>
    <property type="match status" value="1"/>
</dbReference>
<evidence type="ECO:0000256" key="1">
    <source>
        <dbReference type="ARBA" id="ARBA00006242"/>
    </source>
</evidence>
<keyword evidence="3" id="KW-0689">Ribosomal protein</keyword>
<dbReference type="AlphaFoldDB" id="A0AAJ6QY69"/>
<dbReference type="HAMAP" id="MF_00291_B">
    <property type="entry name" value="Ribosomal_uS2_B"/>
    <property type="match status" value="1"/>
</dbReference>
<dbReference type="InterPro" id="IPR005706">
    <property type="entry name" value="Ribosomal_uS2_bac/mit/plastid"/>
</dbReference>
<dbReference type="CDD" id="cd01425">
    <property type="entry name" value="RPS2"/>
    <property type="match status" value="1"/>
</dbReference>
<evidence type="ECO:0000313" key="3">
    <source>
        <dbReference type="RefSeq" id="XP_003747672.1"/>
    </source>
</evidence>
<dbReference type="GO" id="GO:0003735">
    <property type="term" value="F:structural constituent of ribosome"/>
    <property type="evidence" value="ECO:0007669"/>
    <property type="project" value="InterPro"/>
</dbReference>
<organism evidence="2 3">
    <name type="scientific">Galendromus occidentalis</name>
    <name type="common">western predatory mite</name>
    <dbReference type="NCBI Taxonomy" id="34638"/>
    <lineage>
        <taxon>Eukaryota</taxon>
        <taxon>Metazoa</taxon>
        <taxon>Ecdysozoa</taxon>
        <taxon>Arthropoda</taxon>
        <taxon>Chelicerata</taxon>
        <taxon>Arachnida</taxon>
        <taxon>Acari</taxon>
        <taxon>Parasitiformes</taxon>
        <taxon>Mesostigmata</taxon>
        <taxon>Gamasina</taxon>
        <taxon>Phytoseioidea</taxon>
        <taxon>Phytoseiidae</taxon>
        <taxon>Typhlodrominae</taxon>
        <taxon>Galendromus</taxon>
    </lineage>
</organism>
<keyword evidence="2" id="KW-1185">Reference proteome</keyword>
<dbReference type="GO" id="GO:0006412">
    <property type="term" value="P:translation"/>
    <property type="evidence" value="ECO:0007669"/>
    <property type="project" value="InterPro"/>
</dbReference>
<comment type="similarity">
    <text evidence="1">Belongs to the universal ribosomal protein uS2 family.</text>
</comment>
<dbReference type="SUPFAM" id="SSF52313">
    <property type="entry name" value="Ribosomal protein S2"/>
    <property type="match status" value="1"/>
</dbReference>
<dbReference type="GO" id="GO:0005763">
    <property type="term" value="C:mitochondrial small ribosomal subunit"/>
    <property type="evidence" value="ECO:0007669"/>
    <property type="project" value="TreeGrafter"/>
</dbReference>
<gene>
    <name evidence="3" type="primary">LOC100897940</name>
</gene>
<dbReference type="Gene3D" id="3.40.50.10490">
    <property type="entry name" value="Glucose-6-phosphate isomerase like protein, domain 1"/>
    <property type="match status" value="1"/>
</dbReference>
<dbReference type="Proteomes" id="UP000694867">
    <property type="component" value="Unplaced"/>
</dbReference>
<sequence length="255" mass="28933">MVAMRGLRALDPIFRRTVPFGIARGVSTDVELAANDALLPKAYALLREPDAFKVKDLVSISEMMENRMHLGHKKTLLNPFMKPFIYGSRFDQLIIDLEQSREHMVKALNFVAHIAYNDGIILLISRHNETAHEVEKCAMECKEFAHVRPWYQGMLTNCGTSFGTEIRLPDLGLFITTRGSQTAANEFAKLMIPSVGVVDTDTDPRLITYPVPGNDDSTETIRYYIRLFKEAILRGKERRKRDLEDSGSKSREVLS</sequence>
<dbReference type="RefSeq" id="XP_003747672.1">
    <property type="nucleotide sequence ID" value="XM_003747624.1"/>
</dbReference>
<dbReference type="Pfam" id="PF00318">
    <property type="entry name" value="Ribosomal_S2"/>
    <property type="match status" value="2"/>
</dbReference>
<dbReference type="KEGG" id="goe:100897940"/>